<dbReference type="EMBL" id="JACEFO010003289">
    <property type="protein sequence ID" value="KAF8642596.1"/>
    <property type="molecule type" value="Genomic_DNA"/>
</dbReference>
<proteinExistence type="predicted"/>
<keyword evidence="1" id="KW-1133">Transmembrane helix</keyword>
<sequence>MSNLYTRRLLAISSEAGDVDDDSDGYGVFGGVAADAYSLIVASCVLAASVVIWEACAFAAMAAALVAGATWCLSIVAASRDGGIEYSAGVHHHGGACGYRCLTVAAITVVVECV</sequence>
<evidence type="ECO:0000313" key="3">
    <source>
        <dbReference type="Proteomes" id="UP000636709"/>
    </source>
</evidence>
<evidence type="ECO:0000313" key="2">
    <source>
        <dbReference type="EMBL" id="KAF8642596.1"/>
    </source>
</evidence>
<keyword evidence="1" id="KW-0472">Membrane</keyword>
<gene>
    <name evidence="2" type="ORF">HU200_067275</name>
</gene>
<protein>
    <submittedName>
        <fullName evidence="2">Uncharacterized protein</fullName>
    </submittedName>
</protein>
<feature type="transmembrane region" description="Helical" evidence="1">
    <location>
        <begin position="36"/>
        <end position="53"/>
    </location>
</feature>
<name>A0A834ZVD8_9POAL</name>
<keyword evidence="3" id="KW-1185">Reference proteome</keyword>
<feature type="transmembrane region" description="Helical" evidence="1">
    <location>
        <begin position="59"/>
        <end position="78"/>
    </location>
</feature>
<dbReference type="AlphaFoldDB" id="A0A834ZVD8"/>
<keyword evidence="1" id="KW-0812">Transmembrane</keyword>
<comment type="caution">
    <text evidence="2">The sequence shown here is derived from an EMBL/GenBank/DDBJ whole genome shotgun (WGS) entry which is preliminary data.</text>
</comment>
<dbReference type="Proteomes" id="UP000636709">
    <property type="component" value="Unassembled WGS sequence"/>
</dbReference>
<organism evidence="2 3">
    <name type="scientific">Digitaria exilis</name>
    <dbReference type="NCBI Taxonomy" id="1010633"/>
    <lineage>
        <taxon>Eukaryota</taxon>
        <taxon>Viridiplantae</taxon>
        <taxon>Streptophyta</taxon>
        <taxon>Embryophyta</taxon>
        <taxon>Tracheophyta</taxon>
        <taxon>Spermatophyta</taxon>
        <taxon>Magnoliopsida</taxon>
        <taxon>Liliopsida</taxon>
        <taxon>Poales</taxon>
        <taxon>Poaceae</taxon>
        <taxon>PACMAD clade</taxon>
        <taxon>Panicoideae</taxon>
        <taxon>Panicodae</taxon>
        <taxon>Paniceae</taxon>
        <taxon>Anthephorinae</taxon>
        <taxon>Digitaria</taxon>
    </lineage>
</organism>
<reference evidence="2" key="1">
    <citation type="submission" date="2020-07" db="EMBL/GenBank/DDBJ databases">
        <title>Genome sequence and genetic diversity analysis of an under-domesticated orphan crop, white fonio (Digitaria exilis).</title>
        <authorList>
            <person name="Bennetzen J.L."/>
            <person name="Chen S."/>
            <person name="Ma X."/>
            <person name="Wang X."/>
            <person name="Yssel A.E.J."/>
            <person name="Chaluvadi S.R."/>
            <person name="Johnson M."/>
            <person name="Gangashetty P."/>
            <person name="Hamidou F."/>
            <person name="Sanogo M.D."/>
            <person name="Zwaenepoel A."/>
            <person name="Wallace J."/>
            <person name="Van De Peer Y."/>
            <person name="Van Deynze A."/>
        </authorList>
    </citation>
    <scope>NUCLEOTIDE SEQUENCE</scope>
    <source>
        <tissue evidence="2">Leaves</tissue>
    </source>
</reference>
<evidence type="ECO:0000256" key="1">
    <source>
        <dbReference type="SAM" id="Phobius"/>
    </source>
</evidence>
<accession>A0A834ZVD8</accession>